<sequence length="87" mass="10132">MKHKLLLIDDFGLETLDHTSRMAFLEILEDRHRRKSTIVISQQPVENWHGIIGDPTIADAIMDRLAFHSHRIELTGDSVRRHMYAVD</sequence>
<dbReference type="AlphaFoldDB" id="A0A2S4JMU6"/>
<gene>
    <name evidence="2" type="ORF">AU468_09405</name>
</gene>
<dbReference type="Gene3D" id="3.40.50.300">
    <property type="entry name" value="P-loop containing nucleotide triphosphate hydrolases"/>
    <property type="match status" value="1"/>
</dbReference>
<organism evidence="2 3">
    <name type="scientific">Alkalispirochaeta sphaeroplastigenens</name>
    <dbReference type="NCBI Taxonomy" id="1187066"/>
    <lineage>
        <taxon>Bacteria</taxon>
        <taxon>Pseudomonadati</taxon>
        <taxon>Spirochaetota</taxon>
        <taxon>Spirochaetia</taxon>
        <taxon>Spirochaetales</taxon>
        <taxon>Spirochaetaceae</taxon>
        <taxon>Alkalispirochaeta</taxon>
    </lineage>
</organism>
<dbReference type="InterPro" id="IPR002611">
    <property type="entry name" value="IstB_ATP-bd"/>
</dbReference>
<dbReference type="EMBL" id="LPWH01000071">
    <property type="protein sequence ID" value="POR00854.1"/>
    <property type="molecule type" value="Genomic_DNA"/>
</dbReference>
<comment type="caution">
    <text evidence="2">The sequence shown here is derived from an EMBL/GenBank/DDBJ whole genome shotgun (WGS) entry which is preliminary data.</text>
</comment>
<name>A0A2S4JMU6_9SPIO</name>
<feature type="domain" description="IstB-like ATP-binding" evidence="1">
    <location>
        <begin position="1"/>
        <end position="82"/>
    </location>
</feature>
<accession>A0A2S4JMU6</accession>
<dbReference type="InterPro" id="IPR027417">
    <property type="entry name" value="P-loop_NTPase"/>
</dbReference>
<dbReference type="SUPFAM" id="SSF52540">
    <property type="entry name" value="P-loop containing nucleoside triphosphate hydrolases"/>
    <property type="match status" value="1"/>
</dbReference>
<proteinExistence type="predicted"/>
<protein>
    <recommendedName>
        <fullName evidence="1">IstB-like ATP-binding domain-containing protein</fullName>
    </recommendedName>
</protein>
<keyword evidence="3" id="KW-1185">Reference proteome</keyword>
<dbReference type="Pfam" id="PF01695">
    <property type="entry name" value="IstB_IS21"/>
    <property type="match status" value="1"/>
</dbReference>
<reference evidence="3" key="1">
    <citation type="submission" date="2015-12" db="EMBL/GenBank/DDBJ databases">
        <authorList>
            <person name="Lodha T.D."/>
            <person name="Chintalapati S."/>
            <person name="Chintalapati V.R."/>
            <person name="Sravanthi T."/>
        </authorList>
    </citation>
    <scope>NUCLEOTIDE SEQUENCE [LARGE SCALE GENOMIC DNA]</scope>
    <source>
        <strain evidence="3">JC133</strain>
    </source>
</reference>
<evidence type="ECO:0000313" key="2">
    <source>
        <dbReference type="EMBL" id="POR00854.1"/>
    </source>
</evidence>
<evidence type="ECO:0000313" key="3">
    <source>
        <dbReference type="Proteomes" id="UP000237350"/>
    </source>
</evidence>
<dbReference type="Proteomes" id="UP000237350">
    <property type="component" value="Unassembled WGS sequence"/>
</dbReference>
<evidence type="ECO:0000259" key="1">
    <source>
        <dbReference type="Pfam" id="PF01695"/>
    </source>
</evidence>
<dbReference type="GO" id="GO:0005524">
    <property type="term" value="F:ATP binding"/>
    <property type="evidence" value="ECO:0007669"/>
    <property type="project" value="InterPro"/>
</dbReference>